<dbReference type="RefSeq" id="WP_027313736.1">
    <property type="nucleotide sequence ID" value="NZ_JBHLZN010000001.1"/>
</dbReference>
<feature type="binding site" evidence="8">
    <location>
        <position position="124"/>
    </location>
    <ligand>
        <name>ATP</name>
        <dbReference type="ChEBI" id="CHEBI:30616"/>
    </ligand>
</feature>
<keyword evidence="10" id="KW-1185">Reference proteome</keyword>
<evidence type="ECO:0000256" key="4">
    <source>
        <dbReference type="ARBA" id="ARBA00022723"/>
    </source>
</evidence>
<name>A0ABV5Z8S4_9GAMM</name>
<sequence>MKSWQQLSFVNRFAKLPERFYHRQGVIPLADMQVSAWSPQAAQLLQLPAAAPADTLSLLLGETPWEGPEPLAMVYAGHQFGGYTPRLGDGRGLLLGEVQNDQGQVWDLHLKGAGPTPFSRQGDGRAVLRSCIREYLASEYMASLAIPTTRALCVLSSQQRVYRERPEPGAMLLRLAKTHIRFGHFEYFYYSKEHDALAQLANFVLEQLYPECLQQPDPLQAVFSTVVERTAVMVAGWQAYGFCHGVMNTDNFSMAGETFDYGPYAFMDDFVPDYVCNHSDTSGRYAFHRQPGVALWNLHALAESWRPLLPLEGLRAALAEFEPKLVAAYADRMRQRLGLQLDIEEDVELVQDWLQLLAANGTDFTLAFRHLALMEGAAPPAALRDLFVDQQALSRWCSRYWQRIQLEKAADNLRQQQMLAVNPLFQLRNYMAQQAIEAAEQGDMSVLTKLQQQLCHPFMALEGADQQTISWAKASPDWGKGIALSCSS</sequence>
<feature type="binding site" evidence="8">
    <location>
        <position position="181"/>
    </location>
    <ligand>
        <name>ATP</name>
        <dbReference type="ChEBI" id="CHEBI:30616"/>
    </ligand>
</feature>
<feature type="binding site" evidence="8">
    <location>
        <position position="88"/>
    </location>
    <ligand>
        <name>ATP</name>
        <dbReference type="ChEBI" id="CHEBI:30616"/>
    </ligand>
</feature>
<evidence type="ECO:0000313" key="10">
    <source>
        <dbReference type="Proteomes" id="UP001589628"/>
    </source>
</evidence>
<comment type="catalytic activity">
    <reaction evidence="8">
        <text>L-tyrosyl-[protein] + ATP = O-(5'-adenylyl)-L-tyrosyl-[protein] + diphosphate</text>
        <dbReference type="Rhea" id="RHEA:54288"/>
        <dbReference type="Rhea" id="RHEA-COMP:10136"/>
        <dbReference type="Rhea" id="RHEA-COMP:13846"/>
        <dbReference type="ChEBI" id="CHEBI:30616"/>
        <dbReference type="ChEBI" id="CHEBI:33019"/>
        <dbReference type="ChEBI" id="CHEBI:46858"/>
        <dbReference type="ChEBI" id="CHEBI:83624"/>
        <dbReference type="EC" id="2.7.7.108"/>
    </reaction>
</comment>
<evidence type="ECO:0000313" key="9">
    <source>
        <dbReference type="EMBL" id="MFB9885655.1"/>
    </source>
</evidence>
<feature type="binding site" evidence="8">
    <location>
        <position position="91"/>
    </location>
    <ligand>
        <name>ATP</name>
        <dbReference type="ChEBI" id="CHEBI:30616"/>
    </ligand>
</feature>
<keyword evidence="8" id="KW-0464">Manganese</keyword>
<comment type="catalytic activity">
    <reaction evidence="8">
        <text>L-threonyl-[protein] + ATP = 3-O-(5'-adenylyl)-L-threonyl-[protein] + diphosphate</text>
        <dbReference type="Rhea" id="RHEA:54292"/>
        <dbReference type="Rhea" id="RHEA-COMP:11060"/>
        <dbReference type="Rhea" id="RHEA-COMP:13847"/>
        <dbReference type="ChEBI" id="CHEBI:30013"/>
        <dbReference type="ChEBI" id="CHEBI:30616"/>
        <dbReference type="ChEBI" id="CHEBI:33019"/>
        <dbReference type="ChEBI" id="CHEBI:138113"/>
        <dbReference type="EC" id="2.7.7.108"/>
    </reaction>
</comment>
<keyword evidence="3 8" id="KW-0548">Nucleotidyltransferase</keyword>
<comment type="similarity">
    <text evidence="1 8">Belongs to the SELO family.</text>
</comment>
<keyword evidence="5 8" id="KW-0547">Nucleotide-binding</keyword>
<comment type="function">
    <text evidence="8">Nucleotidyltransferase involved in the post-translational modification of proteins. It can catalyze the addition of adenosine monophosphate (AMP) or uridine monophosphate (UMP) to a protein, resulting in modifications known as AMPylation and UMPylation.</text>
</comment>
<dbReference type="Pfam" id="PF02696">
    <property type="entry name" value="SelO"/>
    <property type="match status" value="1"/>
</dbReference>
<feature type="binding site" evidence="8">
    <location>
        <position position="260"/>
    </location>
    <ligand>
        <name>Mg(2+)</name>
        <dbReference type="ChEBI" id="CHEBI:18420"/>
    </ligand>
</feature>
<comment type="catalytic activity">
    <reaction evidence="8">
        <text>L-histidyl-[protein] + UTP = N(tele)-(5'-uridylyl)-L-histidyl-[protein] + diphosphate</text>
        <dbReference type="Rhea" id="RHEA:83891"/>
        <dbReference type="Rhea" id="RHEA-COMP:9745"/>
        <dbReference type="Rhea" id="RHEA-COMP:20239"/>
        <dbReference type="ChEBI" id="CHEBI:29979"/>
        <dbReference type="ChEBI" id="CHEBI:33019"/>
        <dbReference type="ChEBI" id="CHEBI:46398"/>
        <dbReference type="ChEBI" id="CHEBI:233474"/>
    </reaction>
</comment>
<feature type="active site" description="Proton acceptor" evidence="8">
    <location>
        <position position="250"/>
    </location>
</feature>
<feature type="binding site" evidence="8">
    <location>
        <position position="260"/>
    </location>
    <ligand>
        <name>ATP</name>
        <dbReference type="ChEBI" id="CHEBI:30616"/>
    </ligand>
</feature>
<evidence type="ECO:0000256" key="6">
    <source>
        <dbReference type="ARBA" id="ARBA00022840"/>
    </source>
</evidence>
<dbReference type="EC" id="2.7.7.108" evidence="8"/>
<keyword evidence="7 8" id="KW-0460">Magnesium</keyword>
<dbReference type="NCBIfam" id="NF000658">
    <property type="entry name" value="PRK00029.1"/>
    <property type="match status" value="1"/>
</dbReference>
<feature type="binding site" evidence="8">
    <location>
        <position position="123"/>
    </location>
    <ligand>
        <name>ATP</name>
        <dbReference type="ChEBI" id="CHEBI:30616"/>
    </ligand>
</feature>
<comment type="catalytic activity">
    <reaction evidence="8">
        <text>L-seryl-[protein] + UTP = O-(5'-uridylyl)-L-seryl-[protein] + diphosphate</text>
        <dbReference type="Rhea" id="RHEA:64604"/>
        <dbReference type="Rhea" id="RHEA-COMP:9863"/>
        <dbReference type="Rhea" id="RHEA-COMP:16635"/>
        <dbReference type="ChEBI" id="CHEBI:29999"/>
        <dbReference type="ChEBI" id="CHEBI:33019"/>
        <dbReference type="ChEBI" id="CHEBI:46398"/>
        <dbReference type="ChEBI" id="CHEBI:156051"/>
    </reaction>
</comment>
<dbReference type="PANTHER" id="PTHR32057">
    <property type="entry name" value="PROTEIN ADENYLYLTRANSFERASE SELO, MITOCHONDRIAL"/>
    <property type="match status" value="1"/>
</dbReference>
<feature type="binding site" evidence="8">
    <location>
        <position position="90"/>
    </location>
    <ligand>
        <name>ATP</name>
        <dbReference type="ChEBI" id="CHEBI:30616"/>
    </ligand>
</feature>
<reference evidence="9 10" key="1">
    <citation type="submission" date="2024-09" db="EMBL/GenBank/DDBJ databases">
        <authorList>
            <person name="Sun Q."/>
            <person name="Mori K."/>
        </authorList>
    </citation>
    <scope>NUCLEOTIDE SEQUENCE [LARGE SCALE GENOMIC DNA]</scope>
    <source>
        <strain evidence="9 10">ATCC 51285</strain>
    </source>
</reference>
<organism evidence="9 10">
    <name type="scientific">Balneatrix alpica</name>
    <dbReference type="NCBI Taxonomy" id="75684"/>
    <lineage>
        <taxon>Bacteria</taxon>
        <taxon>Pseudomonadati</taxon>
        <taxon>Pseudomonadota</taxon>
        <taxon>Gammaproteobacteria</taxon>
        <taxon>Oceanospirillales</taxon>
        <taxon>Balneatrichaceae</taxon>
        <taxon>Balneatrix</taxon>
    </lineage>
</organism>
<comment type="catalytic activity">
    <reaction evidence="8">
        <text>L-tyrosyl-[protein] + UTP = O-(5'-uridylyl)-L-tyrosyl-[protein] + diphosphate</text>
        <dbReference type="Rhea" id="RHEA:83887"/>
        <dbReference type="Rhea" id="RHEA-COMP:10136"/>
        <dbReference type="Rhea" id="RHEA-COMP:20238"/>
        <dbReference type="ChEBI" id="CHEBI:33019"/>
        <dbReference type="ChEBI" id="CHEBI:46398"/>
        <dbReference type="ChEBI" id="CHEBI:46858"/>
        <dbReference type="ChEBI" id="CHEBI:90602"/>
    </reaction>
</comment>
<accession>A0ABV5Z8S4</accession>
<dbReference type="Proteomes" id="UP001589628">
    <property type="component" value="Unassembled WGS sequence"/>
</dbReference>
<keyword evidence="4 8" id="KW-0479">Metal-binding</keyword>
<keyword evidence="2 8" id="KW-0808">Transferase</keyword>
<proteinExistence type="inferred from homology"/>
<evidence type="ECO:0000256" key="7">
    <source>
        <dbReference type="ARBA" id="ARBA00022842"/>
    </source>
</evidence>
<dbReference type="EC" id="2.7.7.-" evidence="8"/>
<keyword evidence="6 8" id="KW-0067">ATP-binding</keyword>
<evidence type="ECO:0000256" key="1">
    <source>
        <dbReference type="ARBA" id="ARBA00009747"/>
    </source>
</evidence>
<evidence type="ECO:0000256" key="5">
    <source>
        <dbReference type="ARBA" id="ARBA00022741"/>
    </source>
</evidence>
<dbReference type="InterPro" id="IPR003846">
    <property type="entry name" value="SelO"/>
</dbReference>
<comment type="cofactor">
    <cofactor evidence="8">
        <name>Mg(2+)</name>
        <dbReference type="ChEBI" id="CHEBI:18420"/>
    </cofactor>
    <cofactor evidence="8">
        <name>Mn(2+)</name>
        <dbReference type="ChEBI" id="CHEBI:29035"/>
    </cofactor>
</comment>
<protein>
    <recommendedName>
        <fullName evidence="8">Protein nucleotidyltransferase YdiU</fullName>
        <ecNumber evidence="8">2.7.7.-</ecNumber>
    </recommendedName>
    <alternativeName>
        <fullName evidence="8">Protein adenylyltransferase YdiU</fullName>
        <ecNumber evidence="8">2.7.7.108</ecNumber>
    </alternativeName>
    <alternativeName>
        <fullName evidence="8">Protein uridylyltransferase YdiU</fullName>
        <ecNumber evidence="8">2.7.7.-</ecNumber>
    </alternativeName>
</protein>
<evidence type="ECO:0000256" key="2">
    <source>
        <dbReference type="ARBA" id="ARBA00022679"/>
    </source>
</evidence>
<evidence type="ECO:0000256" key="8">
    <source>
        <dbReference type="HAMAP-Rule" id="MF_00692"/>
    </source>
</evidence>
<dbReference type="PANTHER" id="PTHR32057:SF14">
    <property type="entry name" value="PROTEIN ADENYLYLTRANSFERASE SELO, MITOCHONDRIAL"/>
    <property type="match status" value="1"/>
</dbReference>
<feature type="binding site" evidence="8">
    <location>
        <position position="251"/>
    </location>
    <ligand>
        <name>Mg(2+)</name>
        <dbReference type="ChEBI" id="CHEBI:18420"/>
    </ligand>
</feature>
<feature type="binding site" evidence="8">
    <location>
        <position position="174"/>
    </location>
    <ligand>
        <name>ATP</name>
        <dbReference type="ChEBI" id="CHEBI:30616"/>
    </ligand>
</feature>
<gene>
    <name evidence="8" type="primary">ydiU</name>
    <name evidence="8" type="synonym">selO</name>
    <name evidence="9" type="ORF">ACFFLH_04445</name>
</gene>
<dbReference type="EMBL" id="JBHLZN010000001">
    <property type="protein sequence ID" value="MFB9885655.1"/>
    <property type="molecule type" value="Genomic_DNA"/>
</dbReference>
<feature type="binding site" evidence="8">
    <location>
        <position position="111"/>
    </location>
    <ligand>
        <name>ATP</name>
        <dbReference type="ChEBI" id="CHEBI:30616"/>
    </ligand>
</feature>
<comment type="catalytic activity">
    <reaction evidence="8">
        <text>L-seryl-[protein] + ATP = 3-O-(5'-adenylyl)-L-seryl-[protein] + diphosphate</text>
        <dbReference type="Rhea" id="RHEA:58120"/>
        <dbReference type="Rhea" id="RHEA-COMP:9863"/>
        <dbReference type="Rhea" id="RHEA-COMP:15073"/>
        <dbReference type="ChEBI" id="CHEBI:29999"/>
        <dbReference type="ChEBI" id="CHEBI:30616"/>
        <dbReference type="ChEBI" id="CHEBI:33019"/>
        <dbReference type="ChEBI" id="CHEBI:142516"/>
        <dbReference type="EC" id="2.7.7.108"/>
    </reaction>
</comment>
<comment type="caution">
    <text evidence="9">The sequence shown here is derived from an EMBL/GenBank/DDBJ whole genome shotgun (WGS) entry which is preliminary data.</text>
</comment>
<evidence type="ECO:0000256" key="3">
    <source>
        <dbReference type="ARBA" id="ARBA00022695"/>
    </source>
</evidence>
<dbReference type="HAMAP" id="MF_00692">
    <property type="entry name" value="SelO"/>
    <property type="match status" value="1"/>
</dbReference>